<evidence type="ECO:0000313" key="2">
    <source>
        <dbReference type="Proteomes" id="UP000494115"/>
    </source>
</evidence>
<keyword evidence="2" id="KW-1185">Reference proteome</keyword>
<protein>
    <submittedName>
        <fullName evidence="1">Uncharacterized protein</fullName>
    </submittedName>
</protein>
<evidence type="ECO:0000313" key="1">
    <source>
        <dbReference type="EMBL" id="CAB3803893.1"/>
    </source>
</evidence>
<dbReference type="EMBL" id="CADIKM010000059">
    <property type="protein sequence ID" value="CAB3803893.1"/>
    <property type="molecule type" value="Genomic_DNA"/>
</dbReference>
<gene>
    <name evidence="1" type="ORF">LMG28138_05421</name>
</gene>
<organism evidence="1 2">
    <name type="scientific">Pararobbsia alpina</name>
    <dbReference type="NCBI Taxonomy" id="621374"/>
    <lineage>
        <taxon>Bacteria</taxon>
        <taxon>Pseudomonadati</taxon>
        <taxon>Pseudomonadota</taxon>
        <taxon>Betaproteobacteria</taxon>
        <taxon>Burkholderiales</taxon>
        <taxon>Burkholderiaceae</taxon>
        <taxon>Pararobbsia</taxon>
    </lineage>
</organism>
<accession>A0A6S7BKR9</accession>
<proteinExistence type="predicted"/>
<dbReference type="Proteomes" id="UP000494115">
    <property type="component" value="Unassembled WGS sequence"/>
</dbReference>
<name>A0A6S7BKR9_9BURK</name>
<dbReference type="AlphaFoldDB" id="A0A6S7BKR9"/>
<sequence length="86" mass="9692">MVSRQAATGFSGMGNLKATVIQEANRYCMNNGQHLQVVHTSESQPPYVLGNYPRIELQFMCLTANDPELKRPQLKKDADTVIELRQ</sequence>
<reference evidence="1 2" key="1">
    <citation type="submission" date="2020-04" db="EMBL/GenBank/DDBJ databases">
        <authorList>
            <person name="De Canck E."/>
        </authorList>
    </citation>
    <scope>NUCLEOTIDE SEQUENCE [LARGE SCALE GENOMIC DNA]</scope>
    <source>
        <strain evidence="1 2">LMG 28138</strain>
    </source>
</reference>